<sequence>MAESEARATEIREAYQRCLDARRQWMSVRGRTTDPRYREKAHADLHEAVLSWFEALVPYISERPGEVKQLWEGAPLYPVQPVTQKILVCANDHAYLRNTEDGPSKTDLCPDCRTPLQPDEQPKRDEQGRQLFVWKQGLKNLSSWTHQTITEETGGGELSSATKTVERPQRLDPEILMRAARYLDLAAEQCSLLATTDDAIATGEL</sequence>
<dbReference type="RefSeq" id="WP_188854106.1">
    <property type="nucleotide sequence ID" value="NZ_BMON01000010.1"/>
</dbReference>
<name>A0A830FS82_HALAR</name>
<protein>
    <submittedName>
        <fullName evidence="2">Uncharacterized protein</fullName>
    </submittedName>
</protein>
<comment type="caution">
    <text evidence="2">The sequence shown here is derived from an EMBL/GenBank/DDBJ whole genome shotgun (WGS) entry which is preliminary data.</text>
</comment>
<feature type="region of interest" description="Disordered" evidence="1">
    <location>
        <begin position="99"/>
        <end position="126"/>
    </location>
</feature>
<feature type="compositionally biased region" description="Basic and acidic residues" evidence="1">
    <location>
        <begin position="99"/>
        <end position="110"/>
    </location>
</feature>
<reference evidence="2" key="1">
    <citation type="journal article" date="2014" name="Int. J. Syst. Evol. Microbiol.">
        <title>Complete genome sequence of Corynebacterium casei LMG S-19264T (=DSM 44701T), isolated from a smear-ripened cheese.</title>
        <authorList>
            <consortium name="US DOE Joint Genome Institute (JGI-PGF)"/>
            <person name="Walter F."/>
            <person name="Albersmeier A."/>
            <person name="Kalinowski J."/>
            <person name="Ruckert C."/>
        </authorList>
    </citation>
    <scope>NUCLEOTIDE SEQUENCE</scope>
    <source>
        <strain evidence="2">JCM 15759</strain>
    </source>
</reference>
<evidence type="ECO:0000256" key="1">
    <source>
        <dbReference type="SAM" id="MobiDB-lite"/>
    </source>
</evidence>
<dbReference type="Proteomes" id="UP000656367">
    <property type="component" value="Unassembled WGS sequence"/>
</dbReference>
<reference evidence="2" key="2">
    <citation type="submission" date="2020-09" db="EMBL/GenBank/DDBJ databases">
        <authorList>
            <person name="Sun Q."/>
            <person name="Ohkuma M."/>
        </authorList>
    </citation>
    <scope>NUCLEOTIDE SEQUENCE</scope>
    <source>
        <strain evidence="2">JCM 15759</strain>
    </source>
</reference>
<dbReference type="AlphaFoldDB" id="A0A830FS82"/>
<evidence type="ECO:0000313" key="3">
    <source>
        <dbReference type="Proteomes" id="UP000656367"/>
    </source>
</evidence>
<organism evidence="2 3">
    <name type="scientific">Haloarcula argentinensis</name>
    <dbReference type="NCBI Taxonomy" id="43776"/>
    <lineage>
        <taxon>Archaea</taxon>
        <taxon>Methanobacteriati</taxon>
        <taxon>Methanobacteriota</taxon>
        <taxon>Stenosarchaea group</taxon>
        <taxon>Halobacteria</taxon>
        <taxon>Halobacteriales</taxon>
        <taxon>Haloarculaceae</taxon>
        <taxon>Haloarcula</taxon>
    </lineage>
</organism>
<evidence type="ECO:0000313" key="2">
    <source>
        <dbReference type="EMBL" id="GGM52529.1"/>
    </source>
</evidence>
<accession>A0A830FS82</accession>
<gene>
    <name evidence="2" type="ORF">GCM10009006_37060</name>
</gene>
<proteinExistence type="predicted"/>
<dbReference type="EMBL" id="BMON01000010">
    <property type="protein sequence ID" value="GGM52529.1"/>
    <property type="molecule type" value="Genomic_DNA"/>
</dbReference>